<feature type="compositionally biased region" description="Basic and acidic residues" evidence="1">
    <location>
        <begin position="59"/>
        <end position="68"/>
    </location>
</feature>
<dbReference type="Gene3D" id="3.40.50.300">
    <property type="entry name" value="P-loop containing nucleotide triphosphate hydrolases"/>
    <property type="match status" value="1"/>
</dbReference>
<dbReference type="GO" id="GO:0030686">
    <property type="term" value="C:90S preribosome"/>
    <property type="evidence" value="ECO:0007669"/>
    <property type="project" value="TreeGrafter"/>
</dbReference>
<dbReference type="STRING" id="1664694.A0A0N1NZ89"/>
<gene>
    <name evidence="2" type="ORF">AB675_7785</name>
</gene>
<dbReference type="SUPFAM" id="SSF52540">
    <property type="entry name" value="P-loop containing nucleoside triphosphate hydrolases"/>
    <property type="match status" value="1"/>
</dbReference>
<dbReference type="GeneID" id="28740058"/>
<dbReference type="VEuPathDB" id="FungiDB:AB675_7785"/>
<reference evidence="2 3" key="1">
    <citation type="submission" date="2015-06" db="EMBL/GenBank/DDBJ databases">
        <title>Draft genome of the ant-associated black yeast Phialophora attae CBS 131958.</title>
        <authorList>
            <person name="Moreno L.F."/>
            <person name="Stielow B.J."/>
            <person name="de Hoog S."/>
            <person name="Vicente V.A."/>
            <person name="Weiss V.A."/>
            <person name="de Vries M."/>
            <person name="Cruz L.M."/>
            <person name="Souza E.M."/>
        </authorList>
    </citation>
    <scope>NUCLEOTIDE SEQUENCE [LARGE SCALE GENOMIC DNA]</scope>
    <source>
        <strain evidence="2 3">CBS 131958</strain>
    </source>
</reference>
<dbReference type="PANTHER" id="PTHR24030">
    <property type="entry name" value="PROTEIN CMSS1"/>
    <property type="match status" value="1"/>
</dbReference>
<keyword evidence="3" id="KW-1185">Reference proteome</keyword>
<dbReference type="PANTHER" id="PTHR24030:SF0">
    <property type="entry name" value="PROTEIN CMSS1"/>
    <property type="match status" value="1"/>
</dbReference>
<organism evidence="2 3">
    <name type="scientific">Cyphellophora attinorum</name>
    <dbReference type="NCBI Taxonomy" id="1664694"/>
    <lineage>
        <taxon>Eukaryota</taxon>
        <taxon>Fungi</taxon>
        <taxon>Dikarya</taxon>
        <taxon>Ascomycota</taxon>
        <taxon>Pezizomycotina</taxon>
        <taxon>Eurotiomycetes</taxon>
        <taxon>Chaetothyriomycetidae</taxon>
        <taxon>Chaetothyriales</taxon>
        <taxon>Cyphellophoraceae</taxon>
        <taxon>Cyphellophora</taxon>
    </lineage>
</organism>
<accession>A0A0N1NZ89</accession>
<evidence type="ECO:0000313" key="3">
    <source>
        <dbReference type="Proteomes" id="UP000038010"/>
    </source>
</evidence>
<protein>
    <submittedName>
        <fullName evidence="2">Protein cms1</fullName>
    </submittedName>
</protein>
<dbReference type="AlphaFoldDB" id="A0A0N1NZ89"/>
<dbReference type="RefSeq" id="XP_018000493.1">
    <property type="nucleotide sequence ID" value="XM_018148178.1"/>
</dbReference>
<proteinExistence type="predicted"/>
<name>A0A0N1NZ89_9EURO</name>
<dbReference type="OrthoDB" id="1929311at2759"/>
<dbReference type="EMBL" id="LFJN01000012">
    <property type="protein sequence ID" value="KPI40530.1"/>
    <property type="molecule type" value="Genomic_DNA"/>
</dbReference>
<dbReference type="InterPro" id="IPR032704">
    <property type="entry name" value="Cms1"/>
</dbReference>
<comment type="caution">
    <text evidence="2">The sequence shown here is derived from an EMBL/GenBank/DDBJ whole genome shotgun (WGS) entry which is preliminary data.</text>
</comment>
<evidence type="ECO:0000313" key="2">
    <source>
        <dbReference type="EMBL" id="KPI40530.1"/>
    </source>
</evidence>
<feature type="region of interest" description="Disordered" evidence="1">
    <location>
        <begin position="1"/>
        <end position="68"/>
    </location>
</feature>
<feature type="compositionally biased region" description="Basic and acidic residues" evidence="1">
    <location>
        <begin position="1"/>
        <end position="26"/>
    </location>
</feature>
<dbReference type="GO" id="GO:0005634">
    <property type="term" value="C:nucleus"/>
    <property type="evidence" value="ECO:0007669"/>
    <property type="project" value="TreeGrafter"/>
</dbReference>
<dbReference type="Pfam" id="PF14617">
    <property type="entry name" value="CMS1"/>
    <property type="match status" value="1"/>
</dbReference>
<dbReference type="Proteomes" id="UP000038010">
    <property type="component" value="Unassembled WGS sequence"/>
</dbReference>
<sequence length="273" mass="30172">MSKTARDSATELRKASKRKPEDEREPGSPPKKSKKLHGSSSQRRKVETPSKPASTAVPAKDRSVNIDSGIAERDPSLLADLFAQKIAKHYKDSSLIEREDMSVPKSWIIDTTEFDQPHTAGHLPGYLEKFAGGGRDKLLTGAKEASPDTLIVACSGIRVADLVRELRVYDTKDSKVAKLIAKHMKLKENIEYLAKTKVGIAVGTPARLYDLVEQGGLKIDELKTVVVDGSYLDEKRRGIWDMGDVFGALMRLLHHERVKGRLESEDGAKVVVF</sequence>
<dbReference type="InterPro" id="IPR027417">
    <property type="entry name" value="P-loop_NTPase"/>
</dbReference>
<evidence type="ECO:0000256" key="1">
    <source>
        <dbReference type="SAM" id="MobiDB-lite"/>
    </source>
</evidence>